<evidence type="ECO:0000256" key="1">
    <source>
        <dbReference type="SAM" id="MobiDB-lite"/>
    </source>
</evidence>
<comment type="caution">
    <text evidence="2">The sequence shown here is derived from an EMBL/GenBank/DDBJ whole genome shotgun (WGS) entry which is preliminary data.</text>
</comment>
<gene>
    <name evidence="3" type="ORF">CK203_011870</name>
    <name evidence="2" type="ORF">CK203_116014</name>
</gene>
<protein>
    <submittedName>
        <fullName evidence="2">Uncharacterized protein</fullName>
    </submittedName>
</protein>
<dbReference type="OMA" id="INLWPSV"/>
<sequence>MGRQSSDPIVIHSSIALLQERFRQLQRAKEMREERELLRLFSQSPGVNPTEFPEPSRSFFQSELILPHRSPLPGSPSSQPNSHNKHSDLQVIETPILVNLWPSEKVYRASKNFDDSDVDTSLHL</sequence>
<accession>A0A438ERD3</accession>
<dbReference type="AlphaFoldDB" id="A0A438ERD3"/>
<reference evidence="2 4" key="1">
    <citation type="journal article" date="2018" name="PLoS Genet.">
        <title>Population sequencing reveals clonal diversity and ancestral inbreeding in the grapevine cultivar Chardonnay.</title>
        <authorList>
            <person name="Roach M.J."/>
            <person name="Johnson D.L."/>
            <person name="Bohlmann J."/>
            <person name="van Vuuren H.J."/>
            <person name="Jones S.J."/>
            <person name="Pretorius I.S."/>
            <person name="Schmidt S.A."/>
            <person name="Borneman A.R."/>
        </authorList>
    </citation>
    <scope>NUCLEOTIDE SEQUENCE [LARGE SCALE GENOMIC DNA]</scope>
    <source>
        <strain evidence="4">cv. Chardonnay</strain>
        <strain evidence="2">I10V1</strain>
        <tissue evidence="2">Leaf</tissue>
    </source>
</reference>
<evidence type="ECO:0000313" key="3">
    <source>
        <dbReference type="EMBL" id="RVX14618.1"/>
    </source>
</evidence>
<dbReference type="Proteomes" id="UP000288805">
    <property type="component" value="Unassembled WGS sequence"/>
</dbReference>
<dbReference type="EMBL" id="QGNW01000020">
    <property type="protein sequence ID" value="RVX14618.1"/>
    <property type="molecule type" value="Genomic_DNA"/>
</dbReference>
<dbReference type="EMBL" id="QGNW01001204">
    <property type="protein sequence ID" value="RVW50252.1"/>
    <property type="molecule type" value="Genomic_DNA"/>
</dbReference>
<dbReference type="PANTHER" id="PTHR34570:SF12">
    <property type="entry name" value="EXPRESSED PROTEIN"/>
    <property type="match status" value="1"/>
</dbReference>
<feature type="region of interest" description="Disordered" evidence="1">
    <location>
        <begin position="65"/>
        <end position="89"/>
    </location>
</feature>
<proteinExistence type="predicted"/>
<name>A0A438ERD3_VITVI</name>
<dbReference type="PANTHER" id="PTHR34570">
    <property type="entry name" value="OS03G0593100 PROTEIN"/>
    <property type="match status" value="1"/>
</dbReference>
<dbReference type="OrthoDB" id="671858at2759"/>
<dbReference type="Gramene" id="Vitis19g00792.t01">
    <property type="protein sequence ID" value="Vitis19g00792.t01.CDS"/>
    <property type="gene ID" value="Vitis19g00792"/>
</dbReference>
<organism evidence="2 4">
    <name type="scientific">Vitis vinifera</name>
    <name type="common">Grape</name>
    <dbReference type="NCBI Taxonomy" id="29760"/>
    <lineage>
        <taxon>Eukaryota</taxon>
        <taxon>Viridiplantae</taxon>
        <taxon>Streptophyta</taxon>
        <taxon>Embryophyta</taxon>
        <taxon>Tracheophyta</taxon>
        <taxon>Spermatophyta</taxon>
        <taxon>Magnoliopsida</taxon>
        <taxon>eudicotyledons</taxon>
        <taxon>Gunneridae</taxon>
        <taxon>Pentapetalae</taxon>
        <taxon>rosids</taxon>
        <taxon>Vitales</taxon>
        <taxon>Vitaceae</taxon>
        <taxon>Viteae</taxon>
        <taxon>Vitis</taxon>
    </lineage>
</organism>
<evidence type="ECO:0000313" key="2">
    <source>
        <dbReference type="EMBL" id="RVW50252.1"/>
    </source>
</evidence>
<evidence type="ECO:0000313" key="4">
    <source>
        <dbReference type="Proteomes" id="UP000288805"/>
    </source>
</evidence>